<keyword evidence="8" id="KW-1185">Reference proteome</keyword>
<dbReference type="InterPro" id="IPR008286">
    <property type="entry name" value="Prn/Lys/Arg_de-COase_C"/>
</dbReference>
<name>A0ABW4CI93_9LACO</name>
<reference evidence="8" key="1">
    <citation type="journal article" date="2019" name="Int. J. Syst. Evol. Microbiol.">
        <title>The Global Catalogue of Microorganisms (GCM) 10K type strain sequencing project: providing services to taxonomists for standard genome sequencing and annotation.</title>
        <authorList>
            <consortium name="The Broad Institute Genomics Platform"/>
            <consortium name="The Broad Institute Genome Sequencing Center for Infectious Disease"/>
            <person name="Wu L."/>
            <person name="Ma J."/>
        </authorList>
    </citation>
    <scope>NUCLEOTIDE SEQUENCE [LARGE SCALE GENOMIC DNA]</scope>
    <source>
        <strain evidence="8">CCM 8980</strain>
    </source>
</reference>
<evidence type="ECO:0000313" key="7">
    <source>
        <dbReference type="EMBL" id="MFD1429829.1"/>
    </source>
</evidence>
<evidence type="ECO:0000313" key="8">
    <source>
        <dbReference type="Proteomes" id="UP001597196"/>
    </source>
</evidence>
<keyword evidence="2" id="KW-0210">Decarboxylase</keyword>
<feature type="domain" description="Orn/Lys/Arg decarboxylase C-terminal" evidence="6">
    <location>
        <begin position="541"/>
        <end position="661"/>
    </location>
</feature>
<protein>
    <submittedName>
        <fullName evidence="7">Ornithine decarboxylase</fullName>
    </submittedName>
</protein>
<dbReference type="Gene3D" id="3.90.100.10">
    <property type="entry name" value="Orn/Lys/Arg decarboxylase, C-terminal domain"/>
    <property type="match status" value="1"/>
</dbReference>
<dbReference type="Proteomes" id="UP001597196">
    <property type="component" value="Unassembled WGS sequence"/>
</dbReference>
<evidence type="ECO:0000256" key="2">
    <source>
        <dbReference type="ARBA" id="ARBA00022793"/>
    </source>
</evidence>
<dbReference type="Pfam" id="PF01276">
    <property type="entry name" value="OKR_DC_1"/>
    <property type="match status" value="1"/>
</dbReference>
<comment type="caution">
    <text evidence="7">The sequence shown here is derived from an EMBL/GenBank/DDBJ whole genome shotgun (WGS) entry which is preliminary data.</text>
</comment>
<accession>A0ABW4CI93</accession>
<dbReference type="Gene3D" id="3.40.640.10">
    <property type="entry name" value="Type I PLP-dependent aspartate aminotransferase-like (Major domain)"/>
    <property type="match status" value="1"/>
</dbReference>
<dbReference type="InterPro" id="IPR015421">
    <property type="entry name" value="PyrdxlP-dep_Trfase_major"/>
</dbReference>
<comment type="similarity">
    <text evidence="1">Belongs to the Orn/Lys/Arg decarboxylase class-I family.</text>
</comment>
<keyword evidence="4" id="KW-0456">Lyase</keyword>
<sequence>MTHSLKIGLGDGATVPAETQGWTFVKASNVPATALAAVVGPASPQDAGAAQRAGLPTFSASPAWAEVFAAATAYENQQVPAFLRDLIAFSAQQPASFSTPGHHGGRAFESAPAGQALRNFFGQALFTADVSDSVDQLGDMMTHGGSPLEAERFAAETYGVDEAYFVTNGTTSANAIAAAAALAPGDLVLFDRNNHKSLANAALVFTGAKPVYLPTNRNALGAIGGPLASSLDEKALREAAAKVDPVRGAAQRPFRLAVLQLATYDGQFATLQYVLTHLGPLCDYILFDDAWGGYEHFVPALAASDVAKLELGPDDPGIFVTQSLHKTMTALAQGSQILKRDHHLQGQARYIDHDRFNHAYLKYVTTSYSYPLYASLTVNAAVQAFDGQAQWAQTQDQANDFRRALFATQLFRPFVAPTVGEKPWAEADDAALRQASAWTVAPGATWHGFGDVASGQYLNDPLKVTVSYGTEAYPLPAPIVGAYLEAQGIIAEKNDLFSGLYLATPGSSEADWQRLLAALKNLERLYFAGADATAALPDPAFERYAGMTLRELAYQMTIDIEDLELTESLQGLFQAANWGEADLTPAAADAEFVRGNGEWIPLRQAVGRVALEGALPYPPGVFVVMPGEKWSALAQQHFLNLAELMRLYPGFVFEIQGVYGDAKDLRVYVAK</sequence>
<dbReference type="Pfam" id="PF03711">
    <property type="entry name" value="OKR_DC_1_C"/>
    <property type="match status" value="1"/>
</dbReference>
<dbReference type="Gene3D" id="3.90.1150.10">
    <property type="entry name" value="Aspartate Aminotransferase, domain 1"/>
    <property type="match status" value="1"/>
</dbReference>
<dbReference type="InterPro" id="IPR000310">
    <property type="entry name" value="Orn/Lys/Arg_deCO2ase_major_dom"/>
</dbReference>
<dbReference type="RefSeq" id="WP_203637047.1">
    <property type="nucleotide sequence ID" value="NZ_BOLS01000006.1"/>
</dbReference>
<dbReference type="InterPro" id="IPR036633">
    <property type="entry name" value="Prn/Lys/Arg_de-COase_C_sf"/>
</dbReference>
<evidence type="ECO:0000256" key="3">
    <source>
        <dbReference type="ARBA" id="ARBA00022898"/>
    </source>
</evidence>
<evidence type="ECO:0000256" key="1">
    <source>
        <dbReference type="ARBA" id="ARBA00010671"/>
    </source>
</evidence>
<keyword evidence="3" id="KW-0663">Pyridoxal phosphate</keyword>
<dbReference type="SUPFAM" id="SSF55904">
    <property type="entry name" value="Ornithine decarboxylase C-terminal domain"/>
    <property type="match status" value="1"/>
</dbReference>
<dbReference type="PANTHER" id="PTHR45229:SF3">
    <property type="entry name" value="BIODEGRADATIVE ARGININE DECARBOXYLASE"/>
    <property type="match status" value="1"/>
</dbReference>
<dbReference type="PANTHER" id="PTHR45229">
    <property type="entry name" value="CONSTITUTIVE ORNITHINE DECARBOXYLASE"/>
    <property type="match status" value="1"/>
</dbReference>
<evidence type="ECO:0000259" key="6">
    <source>
        <dbReference type="Pfam" id="PF03711"/>
    </source>
</evidence>
<gene>
    <name evidence="7" type="ORF">ACFQ4P_06165</name>
</gene>
<dbReference type="SUPFAM" id="SSF53383">
    <property type="entry name" value="PLP-dependent transferases"/>
    <property type="match status" value="1"/>
</dbReference>
<dbReference type="InterPro" id="IPR015424">
    <property type="entry name" value="PyrdxlP-dep_Trfase"/>
</dbReference>
<evidence type="ECO:0000256" key="4">
    <source>
        <dbReference type="ARBA" id="ARBA00023239"/>
    </source>
</evidence>
<proteinExistence type="inferred from homology"/>
<feature type="domain" description="Orn/Lys/Arg decarboxylases family 1 pyridoxal-P attachment site" evidence="5">
    <location>
        <begin position="81"/>
        <end position="509"/>
    </location>
</feature>
<dbReference type="EMBL" id="JBHTOC010000007">
    <property type="protein sequence ID" value="MFD1429829.1"/>
    <property type="molecule type" value="Genomic_DNA"/>
</dbReference>
<dbReference type="InterPro" id="IPR011193">
    <property type="entry name" value="Orn/lys/arg_de-COase"/>
</dbReference>
<organism evidence="7 8">
    <name type="scientific">Lacticaseibacillus mingshuiensis</name>
    <dbReference type="NCBI Taxonomy" id="2799574"/>
    <lineage>
        <taxon>Bacteria</taxon>
        <taxon>Bacillati</taxon>
        <taxon>Bacillota</taxon>
        <taxon>Bacilli</taxon>
        <taxon>Lactobacillales</taxon>
        <taxon>Lactobacillaceae</taxon>
        <taxon>Lacticaseibacillus</taxon>
    </lineage>
</organism>
<evidence type="ECO:0000259" key="5">
    <source>
        <dbReference type="Pfam" id="PF01276"/>
    </source>
</evidence>
<dbReference type="InterPro" id="IPR015422">
    <property type="entry name" value="PyrdxlP-dep_Trfase_small"/>
</dbReference>